<organism evidence="1 2">
    <name type="scientific">Candidatus Thiodiazotropha taylori</name>
    <dbReference type="NCBI Taxonomy" id="2792791"/>
    <lineage>
        <taxon>Bacteria</taxon>
        <taxon>Pseudomonadati</taxon>
        <taxon>Pseudomonadota</taxon>
        <taxon>Gammaproteobacteria</taxon>
        <taxon>Chromatiales</taxon>
        <taxon>Sedimenticolaceae</taxon>
        <taxon>Candidatus Thiodiazotropha</taxon>
    </lineage>
</organism>
<dbReference type="InterPro" id="IPR013783">
    <property type="entry name" value="Ig-like_fold"/>
</dbReference>
<dbReference type="AlphaFoldDB" id="A0A9E4U2B4"/>
<proteinExistence type="predicted"/>
<dbReference type="SUPFAM" id="SSF81296">
    <property type="entry name" value="E set domains"/>
    <property type="match status" value="1"/>
</dbReference>
<dbReference type="Proteomes" id="UP000886667">
    <property type="component" value="Unassembled WGS sequence"/>
</dbReference>
<reference evidence="1" key="1">
    <citation type="journal article" date="2021" name="Proc. Natl. Acad. Sci. U.S.A.">
        <title>Global biogeography of chemosynthetic symbionts reveals both localized and globally distributed symbiont groups. .</title>
        <authorList>
            <person name="Osvatic J.T."/>
            <person name="Wilkins L.G.E."/>
            <person name="Leibrecht L."/>
            <person name="Leray M."/>
            <person name="Zauner S."/>
            <person name="Polzin J."/>
            <person name="Camacho Y."/>
            <person name="Gros O."/>
            <person name="van Gils J.A."/>
            <person name="Eisen J.A."/>
            <person name="Petersen J.M."/>
            <person name="Yuen B."/>
        </authorList>
    </citation>
    <scope>NUCLEOTIDE SEQUENCE</scope>
    <source>
        <strain evidence="1">MAGclacostrist064TRANS</strain>
    </source>
</reference>
<dbReference type="InterPro" id="IPR014880">
    <property type="entry name" value="SoxZ_dom"/>
</dbReference>
<protein>
    <submittedName>
        <fullName evidence="1">Thiosulfate oxidation carrier complex protein SoxZ</fullName>
    </submittedName>
</protein>
<name>A0A9E4U2B4_9GAMM</name>
<dbReference type="InterPro" id="IPR014756">
    <property type="entry name" value="Ig_E-set"/>
</dbReference>
<comment type="caution">
    <text evidence="1">The sequence shown here is derived from an EMBL/GenBank/DDBJ whole genome shotgun (WGS) entry which is preliminary data.</text>
</comment>
<dbReference type="Pfam" id="PF08770">
    <property type="entry name" value="SoxZ"/>
    <property type="match status" value="1"/>
</dbReference>
<accession>A0A9E4U2B4</accession>
<dbReference type="NCBIfam" id="TIGR04490">
    <property type="entry name" value="SoxZ_true"/>
    <property type="match status" value="1"/>
</dbReference>
<sequence>MAKSIKIRAKEKGGVTTVKALMTHPMETGGRKDKKTGKTIPAHFIQEVVCKHKGNTVMMAEWSGGVSKNPYISFKFSGAAKGDDLELSWTDNTGKSDSMTSKIK</sequence>
<dbReference type="EMBL" id="JAEPCM010000244">
    <property type="protein sequence ID" value="MCG7946156.1"/>
    <property type="molecule type" value="Genomic_DNA"/>
</dbReference>
<evidence type="ECO:0000313" key="2">
    <source>
        <dbReference type="Proteomes" id="UP000886667"/>
    </source>
</evidence>
<evidence type="ECO:0000313" key="1">
    <source>
        <dbReference type="EMBL" id="MCG7946156.1"/>
    </source>
</evidence>
<gene>
    <name evidence="1" type="primary">soxZ</name>
    <name evidence="1" type="ORF">JAZ07_07385</name>
</gene>
<dbReference type="Gene3D" id="2.60.40.10">
    <property type="entry name" value="Immunoglobulins"/>
    <property type="match status" value="1"/>
</dbReference>
<dbReference type="InterPro" id="IPR030995">
    <property type="entry name" value="SoxZ"/>
</dbReference>